<dbReference type="OrthoDB" id="149172at2"/>
<dbReference type="SUPFAM" id="SSF51556">
    <property type="entry name" value="Metallo-dependent hydrolases"/>
    <property type="match status" value="1"/>
</dbReference>
<keyword evidence="1" id="KW-0456">Lyase</keyword>
<dbReference type="GO" id="GO:0016831">
    <property type="term" value="F:carboxy-lyase activity"/>
    <property type="evidence" value="ECO:0007669"/>
    <property type="project" value="InterPro"/>
</dbReference>
<accession>A0A378LYP4</accession>
<dbReference type="RefSeq" id="WP_051635541.1">
    <property type="nucleotide sequence ID" value="NZ_CAAAIS010000003.1"/>
</dbReference>
<gene>
    <name evidence="3" type="ORF">NCTC11532_01374</name>
</gene>
<feature type="domain" description="Amidohydrolase-related" evidence="2">
    <location>
        <begin position="39"/>
        <end position="350"/>
    </location>
</feature>
<dbReference type="GO" id="GO:0016787">
    <property type="term" value="F:hydrolase activity"/>
    <property type="evidence" value="ECO:0007669"/>
    <property type="project" value="InterPro"/>
</dbReference>
<proteinExistence type="predicted"/>
<dbReference type="EMBL" id="UGPB01000001">
    <property type="protein sequence ID" value="STY29191.1"/>
    <property type="molecule type" value="Genomic_DNA"/>
</dbReference>
<dbReference type="InterPro" id="IPR032465">
    <property type="entry name" value="ACMSD"/>
</dbReference>
<dbReference type="InterPro" id="IPR032466">
    <property type="entry name" value="Metal_Hydrolase"/>
</dbReference>
<dbReference type="PANTHER" id="PTHR21240">
    <property type="entry name" value="2-AMINO-3-CARBOXYLMUCONATE-6-SEMIALDEHYDE DECARBOXYLASE"/>
    <property type="match status" value="1"/>
</dbReference>
<dbReference type="GO" id="GO:0019748">
    <property type="term" value="P:secondary metabolic process"/>
    <property type="evidence" value="ECO:0007669"/>
    <property type="project" value="TreeGrafter"/>
</dbReference>
<dbReference type="Gene3D" id="3.20.20.140">
    <property type="entry name" value="Metal-dependent hydrolases"/>
    <property type="match status" value="1"/>
</dbReference>
<protein>
    <submittedName>
        <fullName evidence="3">5-carboxyvanillate decarboxylase</fullName>
    </submittedName>
</protein>
<evidence type="ECO:0000259" key="2">
    <source>
        <dbReference type="Pfam" id="PF04909"/>
    </source>
</evidence>
<reference evidence="3 4" key="1">
    <citation type="submission" date="2018-06" db="EMBL/GenBank/DDBJ databases">
        <authorList>
            <consortium name="Pathogen Informatics"/>
            <person name="Doyle S."/>
        </authorList>
    </citation>
    <scope>NUCLEOTIDE SEQUENCE [LARGE SCALE GENOMIC DNA]</scope>
    <source>
        <strain evidence="3 4">NCTC11532</strain>
    </source>
</reference>
<dbReference type="STRING" id="1122170.GCA_000701265_01112"/>
<dbReference type="AlphaFoldDB" id="A0A378LYP4"/>
<evidence type="ECO:0000313" key="3">
    <source>
        <dbReference type="EMBL" id="STY29191.1"/>
    </source>
</evidence>
<keyword evidence="4" id="KW-1185">Reference proteome</keyword>
<dbReference type="InterPro" id="IPR006680">
    <property type="entry name" value="Amidohydro-rel"/>
</dbReference>
<dbReference type="Proteomes" id="UP000255297">
    <property type="component" value="Unassembled WGS sequence"/>
</dbReference>
<organism evidence="3 4">
    <name type="scientific">Legionella wadsworthii</name>
    <dbReference type="NCBI Taxonomy" id="28088"/>
    <lineage>
        <taxon>Bacteria</taxon>
        <taxon>Pseudomonadati</taxon>
        <taxon>Pseudomonadota</taxon>
        <taxon>Gammaproteobacteria</taxon>
        <taxon>Legionellales</taxon>
        <taxon>Legionellaceae</taxon>
        <taxon>Legionella</taxon>
    </lineage>
</organism>
<evidence type="ECO:0000256" key="1">
    <source>
        <dbReference type="ARBA" id="ARBA00023239"/>
    </source>
</evidence>
<name>A0A378LYP4_9GAMM</name>
<dbReference type="Pfam" id="PF04909">
    <property type="entry name" value="Amidohydro_2"/>
    <property type="match status" value="1"/>
</dbReference>
<dbReference type="GO" id="GO:0005737">
    <property type="term" value="C:cytoplasm"/>
    <property type="evidence" value="ECO:0007669"/>
    <property type="project" value="TreeGrafter"/>
</dbReference>
<dbReference type="PANTHER" id="PTHR21240:SF28">
    <property type="entry name" value="ISO-OROTATE DECARBOXYLASE (EUROFUNG)"/>
    <property type="match status" value="1"/>
</dbReference>
<sequence length="350" mass="39890">MATAPFREKGWISINVYGNFAYTQYELMSYFQRSSNMIIDVHAHCFPKKYLDDIEKKGGNLVDVARKMKAGITDDELGERFKVMDNAGVDLQVLSIVPQVPYFTTKTEAVKSAQMANDLYAQLISQYPKRFQAFGIFPLPHVQDSLSEISRCMDELGMLGVTLTTTVLQHSIVHEHRYEEIFAELNRRKAIVFLHPAGCCTGEQTKVYGLTWIIGAPFEDTYGVLHLILSGITSRYPDIRFISTHLGGYLPMIMQRIDNLYQDWGMGNIEGKPSDYIKKFWVDTVAHGHIPALHNAVEVYSSDHLLLGTDYPYANQDKYKRAVDYIKEAKLPEDLVRKILSDNAKNLFKL</sequence>
<evidence type="ECO:0000313" key="4">
    <source>
        <dbReference type="Proteomes" id="UP000255297"/>
    </source>
</evidence>